<comment type="caution">
    <text evidence="1">The sequence shown here is derived from an EMBL/GenBank/DDBJ whole genome shotgun (WGS) entry which is preliminary data.</text>
</comment>
<protein>
    <submittedName>
        <fullName evidence="1">Uncharacterized protein</fullName>
    </submittedName>
</protein>
<dbReference type="EMBL" id="LAZR01016764">
    <property type="protein sequence ID" value="KKM03104.1"/>
    <property type="molecule type" value="Genomic_DNA"/>
</dbReference>
<dbReference type="AlphaFoldDB" id="A0A0F9GWF5"/>
<reference evidence="1" key="1">
    <citation type="journal article" date="2015" name="Nature">
        <title>Complex archaea that bridge the gap between prokaryotes and eukaryotes.</title>
        <authorList>
            <person name="Spang A."/>
            <person name="Saw J.H."/>
            <person name="Jorgensen S.L."/>
            <person name="Zaremba-Niedzwiedzka K."/>
            <person name="Martijn J."/>
            <person name="Lind A.E."/>
            <person name="van Eijk R."/>
            <person name="Schleper C."/>
            <person name="Guy L."/>
            <person name="Ettema T.J."/>
        </authorList>
    </citation>
    <scope>NUCLEOTIDE SEQUENCE</scope>
</reference>
<accession>A0A0F9GWF5</accession>
<evidence type="ECO:0000313" key="1">
    <source>
        <dbReference type="EMBL" id="KKM03104.1"/>
    </source>
</evidence>
<sequence>MRSPVLTLSDALMHLAAVKLPKDDVASAHHMGCAKDTVVRAIGALNPDFLSPFDWAYFNGGVTIGIAFSKPHVDPPCWCGFK</sequence>
<gene>
    <name evidence="1" type="ORF">LCGC14_1777800</name>
</gene>
<name>A0A0F9GWF5_9ZZZZ</name>
<organism evidence="1">
    <name type="scientific">marine sediment metagenome</name>
    <dbReference type="NCBI Taxonomy" id="412755"/>
    <lineage>
        <taxon>unclassified sequences</taxon>
        <taxon>metagenomes</taxon>
        <taxon>ecological metagenomes</taxon>
    </lineage>
</organism>
<proteinExistence type="predicted"/>